<name>A0A3L9DSM1_9STRE</name>
<dbReference type="AlphaFoldDB" id="A0A3L9DSM1"/>
<evidence type="ECO:0000313" key="6">
    <source>
        <dbReference type="Proteomes" id="UP000279194"/>
    </source>
</evidence>
<evidence type="ECO:0000256" key="1">
    <source>
        <dbReference type="ARBA" id="ARBA00022729"/>
    </source>
</evidence>
<dbReference type="EMBL" id="RCVM01000005">
    <property type="protein sequence ID" value="RLY03975.1"/>
    <property type="molecule type" value="Genomic_DNA"/>
</dbReference>
<organism evidence="5 6">
    <name type="scientific">Streptococcus hillyeri</name>
    <dbReference type="NCBI Taxonomy" id="2282420"/>
    <lineage>
        <taxon>Bacteria</taxon>
        <taxon>Bacillati</taxon>
        <taxon>Bacillota</taxon>
        <taxon>Bacilli</taxon>
        <taxon>Lactobacillales</taxon>
        <taxon>Streptococcaceae</taxon>
        <taxon>Streptococcus</taxon>
    </lineage>
</organism>
<dbReference type="PROSITE" id="PS51257">
    <property type="entry name" value="PROKAR_LIPOPROTEIN"/>
    <property type="match status" value="1"/>
</dbReference>
<dbReference type="SUPFAM" id="SSF53474">
    <property type="entry name" value="alpha/beta-Hydrolases"/>
    <property type="match status" value="1"/>
</dbReference>
<dbReference type="PANTHER" id="PTHR43037">
    <property type="entry name" value="UNNAMED PRODUCT-RELATED"/>
    <property type="match status" value="1"/>
</dbReference>
<evidence type="ECO:0000256" key="2">
    <source>
        <dbReference type="SAM" id="SignalP"/>
    </source>
</evidence>
<feature type="chain" id="PRO_5039134712" evidence="2">
    <location>
        <begin position="23"/>
        <end position="504"/>
    </location>
</feature>
<sequence>MKLRIGKYVLLALAGISLVACSKGGNENVTKTQEKLAINQVNIGVTGYEWGPSVSRLVLELNQEVESLSTDKLEAVTAGVKRNIKDAYLSDANGEKVKGASQYVTLDLEVTYTFMAEDNASPFAFNFTNMMNEWAAEYPVKVTGLTIGDNDLSVEADAINNRVIPETAVFNIREKTTGNYRNPLTGKDEEVTLHYAAFEPEYLKESNAKSPLVIWLHGQGEGGTDTDITLLGNEVVALAREEIQSHYTATGNAKEKGAYVLAVQTPTYWMDEGDGTNGAGAGVSRYTEALMDTIDAYVKSNPDIDTNRIYLGGCSNGGYMTMNMAIHYPDYFAAAYPIAEAYSYYEFEKNPDGTYVRQTSEENPVGVAVQKDTPYFTEDKLNKIKDLPMWFVTAQNDDTVKPATYTLPTYQAMVKSGAQNKWFSYYETVEGADIEENEYMGHWSWIYFFNNEVTGVQDVVAVKNAADVTSGFKADNATKGGSDKAIVNGTTYDNIFDWMNAQTK</sequence>
<comment type="caution">
    <text evidence="5">The sequence shown here is derived from an EMBL/GenBank/DDBJ whole genome shotgun (WGS) entry which is preliminary data.</text>
</comment>
<evidence type="ECO:0000259" key="4">
    <source>
        <dbReference type="Pfam" id="PF18435"/>
    </source>
</evidence>
<reference evidence="5 6" key="1">
    <citation type="submission" date="2018-10" db="EMBL/GenBank/DDBJ databases">
        <title>Streptococcus hillyeri sp. nov., isolated from equine tracheal sample.</title>
        <authorList>
            <person name="Macfadyen A.C."/>
            <person name="Waller A."/>
            <person name="Paterson G.K."/>
        </authorList>
    </citation>
    <scope>NUCLEOTIDE SEQUENCE [LARGE SCALE GENOMIC DNA]</scope>
    <source>
        <strain evidence="5 6">28462</strain>
    </source>
</reference>
<dbReference type="InterPro" id="IPR029058">
    <property type="entry name" value="AB_hydrolase_fold"/>
</dbReference>
<feature type="domain" description="Peptidase S9 prolyl oligopeptidase catalytic" evidence="3">
    <location>
        <begin position="291"/>
        <end position="419"/>
    </location>
</feature>
<dbReference type="GO" id="GO:0008236">
    <property type="term" value="F:serine-type peptidase activity"/>
    <property type="evidence" value="ECO:0007669"/>
    <property type="project" value="InterPro"/>
</dbReference>
<feature type="signal peptide" evidence="2">
    <location>
        <begin position="1"/>
        <end position="22"/>
    </location>
</feature>
<dbReference type="InterPro" id="IPR041172">
    <property type="entry name" value="EstA_Ig-like_N"/>
</dbReference>
<dbReference type="PANTHER" id="PTHR43037:SF1">
    <property type="entry name" value="BLL1128 PROTEIN"/>
    <property type="match status" value="1"/>
</dbReference>
<dbReference type="Gene3D" id="2.60.40.2180">
    <property type="match status" value="1"/>
</dbReference>
<evidence type="ECO:0000313" key="5">
    <source>
        <dbReference type="EMBL" id="RLY03975.1"/>
    </source>
</evidence>
<dbReference type="Pfam" id="PF18435">
    <property type="entry name" value="EstA_Ig_like"/>
    <property type="match status" value="1"/>
</dbReference>
<dbReference type="InterPro" id="IPR001375">
    <property type="entry name" value="Peptidase_S9_cat"/>
</dbReference>
<keyword evidence="6" id="KW-1185">Reference proteome</keyword>
<dbReference type="Pfam" id="PF00326">
    <property type="entry name" value="Peptidase_S9"/>
    <property type="match status" value="1"/>
</dbReference>
<proteinExistence type="predicted"/>
<accession>A0A3L9DSM1</accession>
<gene>
    <name evidence="5" type="ORF">EAF07_04110</name>
</gene>
<dbReference type="GO" id="GO:0006508">
    <property type="term" value="P:proteolysis"/>
    <property type="evidence" value="ECO:0007669"/>
    <property type="project" value="InterPro"/>
</dbReference>
<dbReference type="Gene3D" id="3.40.50.1820">
    <property type="entry name" value="alpha/beta hydrolase"/>
    <property type="match status" value="1"/>
</dbReference>
<dbReference type="OrthoDB" id="9764953at2"/>
<keyword evidence="1 2" id="KW-0732">Signal</keyword>
<dbReference type="Proteomes" id="UP000279194">
    <property type="component" value="Unassembled WGS sequence"/>
</dbReference>
<protein>
    <submittedName>
        <fullName evidence="5">Lipase</fullName>
    </submittedName>
</protein>
<dbReference type="InterPro" id="IPR050955">
    <property type="entry name" value="Plant_Biomass_Hydrol_Est"/>
</dbReference>
<dbReference type="RefSeq" id="WP_121835023.1">
    <property type="nucleotide sequence ID" value="NZ_CP163513.1"/>
</dbReference>
<feature type="domain" description="Esterase Ig-like N-terminal" evidence="4">
    <location>
        <begin position="46"/>
        <end position="141"/>
    </location>
</feature>
<evidence type="ECO:0000259" key="3">
    <source>
        <dbReference type="Pfam" id="PF00326"/>
    </source>
</evidence>